<proteinExistence type="inferred from homology"/>
<dbReference type="HAMAP" id="MF_01588">
    <property type="entry name" value="DNA_ligase_A"/>
    <property type="match status" value="1"/>
</dbReference>
<evidence type="ECO:0000256" key="13">
    <source>
        <dbReference type="ARBA" id="ARBA00034005"/>
    </source>
</evidence>
<dbReference type="Gene3D" id="3.30.470.30">
    <property type="entry name" value="DNA ligase/mRNA capping enzyme"/>
    <property type="match status" value="1"/>
</dbReference>
<gene>
    <name evidence="15 18" type="primary">ligA</name>
    <name evidence="18" type="ORF">ANPL_00720</name>
</gene>
<keyword evidence="7 15" id="KW-0227">DNA damage</keyword>
<dbReference type="Gene3D" id="3.40.50.10190">
    <property type="entry name" value="BRCT domain"/>
    <property type="match status" value="1"/>
</dbReference>
<evidence type="ECO:0000259" key="17">
    <source>
        <dbReference type="PROSITE" id="PS50172"/>
    </source>
</evidence>
<dbReference type="SUPFAM" id="SSF56091">
    <property type="entry name" value="DNA ligase/mRNA capping enzyme, catalytic domain"/>
    <property type="match status" value="1"/>
</dbReference>
<dbReference type="Gene3D" id="6.20.10.30">
    <property type="match status" value="1"/>
</dbReference>
<dbReference type="PROSITE" id="PS01055">
    <property type="entry name" value="DNA_LIGASE_N1"/>
    <property type="match status" value="1"/>
</dbReference>
<keyword evidence="4 15" id="KW-0436">Ligase</keyword>
<dbReference type="GO" id="GO:0003911">
    <property type="term" value="F:DNA ligase (NAD+) activity"/>
    <property type="evidence" value="ECO:0007669"/>
    <property type="project" value="UniProtKB-UniRule"/>
</dbReference>
<dbReference type="Pfam" id="PF00533">
    <property type="entry name" value="BRCT"/>
    <property type="match status" value="1"/>
</dbReference>
<comment type="cofactor">
    <cofactor evidence="15">
        <name>Mg(2+)</name>
        <dbReference type="ChEBI" id="CHEBI:18420"/>
    </cofactor>
    <cofactor evidence="15">
        <name>Mn(2+)</name>
        <dbReference type="ChEBI" id="CHEBI:29035"/>
    </cofactor>
</comment>
<dbReference type="CDD" id="cd00114">
    <property type="entry name" value="LIGANc"/>
    <property type="match status" value="1"/>
</dbReference>
<feature type="binding site" evidence="15">
    <location>
        <begin position="83"/>
        <end position="84"/>
    </location>
    <ligand>
        <name>NAD(+)</name>
        <dbReference type="ChEBI" id="CHEBI:57540"/>
    </ligand>
</feature>
<dbReference type="PROSITE" id="PS01056">
    <property type="entry name" value="DNA_LIGASE_N2"/>
    <property type="match status" value="1"/>
</dbReference>
<sequence length="679" mass="74670">MPSRERQRLRELNAQIKHHDRLYHGQDSPEISDAQYDALVQEKRVLLEEFPELSSFDDYTGVVGSQYIESRLPKITHREPMLSLENSFTQQDVEKFIARVRKRLDLADQHPLTLACEPKIDGMSFSALYEHDKLKIVATRGNGILGEDITAAAKMLRGLPHEISTSAPATEVRGEIYMHHDDFAKLKGECNFANPRNAAAGSIRQLNPAIVAERNLRYIAYSIAGSTLLTQQEVISQLQAWGFHTHSDILFTDSIEQAFEFHTKMYNNRSTLGYDIDGIVYKINDIKLQKLLGATGKFPRWATAYKFPSTEAVTRLLDITVQVGRTGVVTPVAELEPINIGGTVVSRASLHNLDEIERKDIRVGDHVIVKRAGEVIPQIVGVDSAARGNVVHKEFVFPANCPSCGSGLVREPGEVAMRCLAELSCNAQLLERVRHFVSRDGLNIVGLGKKQVEFFCNASYIKNVADIFVLEDKIRGANLAAEHGWGEKSISNLLDSIRQGSTVKLGNFIYALGIRYIGQGAAKILAEHYKSCDNWVNAMMLLSTTGQMDDITGIGEKSVESLRVFFSTTTNIEVIKALLERLNILDNESNTAIESAITGKTIVFTGTLESMNRSEAAALAAKLGAKVGNAVSSNTDLLVAGANAGSKLAAAEKLGIESIDEAAWLELLRTHDITIELGA</sequence>
<dbReference type="InterPro" id="IPR013840">
    <property type="entry name" value="DNAligase_N"/>
</dbReference>
<evidence type="ECO:0000256" key="5">
    <source>
        <dbReference type="ARBA" id="ARBA00022705"/>
    </source>
</evidence>
<feature type="binding site" evidence="15">
    <location>
        <position position="419"/>
    </location>
    <ligand>
        <name>Zn(2+)</name>
        <dbReference type="ChEBI" id="CHEBI:29105"/>
    </ligand>
</feature>
<feature type="domain" description="BRCT" evidence="17">
    <location>
        <begin position="592"/>
        <end position="665"/>
    </location>
</feature>
<dbReference type="InterPro" id="IPR001357">
    <property type="entry name" value="BRCT_dom"/>
</dbReference>
<feature type="binding site" evidence="15">
    <location>
        <position position="425"/>
    </location>
    <ligand>
        <name>Zn(2+)</name>
        <dbReference type="ChEBI" id="CHEBI:29105"/>
    </ligand>
</feature>
<organism evidence="18 19">
    <name type="scientific">Anaplasma platys</name>
    <dbReference type="NCBI Taxonomy" id="949"/>
    <lineage>
        <taxon>Bacteria</taxon>
        <taxon>Pseudomonadati</taxon>
        <taxon>Pseudomonadota</taxon>
        <taxon>Alphaproteobacteria</taxon>
        <taxon>Rickettsiales</taxon>
        <taxon>Anaplasmataceae</taxon>
        <taxon>Anaplasma</taxon>
    </lineage>
</organism>
<keyword evidence="9 15" id="KW-0460">Magnesium</keyword>
<evidence type="ECO:0000256" key="16">
    <source>
        <dbReference type="RuleBase" id="RU000618"/>
    </source>
</evidence>
<dbReference type="SMART" id="SM00532">
    <property type="entry name" value="LIGANc"/>
    <property type="match status" value="1"/>
</dbReference>
<dbReference type="NCBIfam" id="TIGR00575">
    <property type="entry name" value="dnlj"/>
    <property type="match status" value="1"/>
</dbReference>
<feature type="binding site" evidence="15">
    <location>
        <position position="404"/>
    </location>
    <ligand>
        <name>Zn(2+)</name>
        <dbReference type="ChEBI" id="CHEBI:29105"/>
    </ligand>
</feature>
<evidence type="ECO:0000256" key="6">
    <source>
        <dbReference type="ARBA" id="ARBA00022723"/>
    </source>
</evidence>
<comment type="function">
    <text evidence="1 15">DNA ligase that catalyzes the formation of phosphodiester linkages between 5'-phosphoryl and 3'-hydroxyl groups in double-stranded DNA using NAD as a coenzyme and as the energy source for the reaction. It is essential for DNA replication and repair of damaged DNA.</text>
</comment>
<feature type="binding site" evidence="15">
    <location>
        <position position="306"/>
    </location>
    <ligand>
        <name>NAD(+)</name>
        <dbReference type="ChEBI" id="CHEBI:57540"/>
    </ligand>
</feature>
<comment type="similarity">
    <text evidence="14 15">Belongs to the NAD-dependent DNA ligase family. LigA subfamily.</text>
</comment>
<keyword evidence="19" id="KW-1185">Reference proteome</keyword>
<dbReference type="RefSeq" id="WP_169192907.1">
    <property type="nucleotide sequence ID" value="NZ_CP046391.1"/>
</dbReference>
<dbReference type="Pfam" id="PF03120">
    <property type="entry name" value="OB_DNA_ligase"/>
    <property type="match status" value="1"/>
</dbReference>
<evidence type="ECO:0000256" key="10">
    <source>
        <dbReference type="ARBA" id="ARBA00023027"/>
    </source>
</evidence>
<dbReference type="InterPro" id="IPR004150">
    <property type="entry name" value="NAD_DNA_ligase_OB"/>
</dbReference>
<keyword evidence="12 15" id="KW-0464">Manganese</keyword>
<dbReference type="SUPFAM" id="SSF50249">
    <property type="entry name" value="Nucleic acid-binding proteins"/>
    <property type="match status" value="1"/>
</dbReference>
<evidence type="ECO:0000256" key="1">
    <source>
        <dbReference type="ARBA" id="ARBA00004067"/>
    </source>
</evidence>
<dbReference type="SMART" id="SM00292">
    <property type="entry name" value="BRCT"/>
    <property type="match status" value="1"/>
</dbReference>
<dbReference type="FunFam" id="2.40.50.140:FF:000012">
    <property type="entry name" value="DNA ligase"/>
    <property type="match status" value="1"/>
</dbReference>
<dbReference type="InterPro" id="IPR041663">
    <property type="entry name" value="DisA/LigA_HHH"/>
</dbReference>
<evidence type="ECO:0000256" key="12">
    <source>
        <dbReference type="ARBA" id="ARBA00023211"/>
    </source>
</evidence>
<evidence type="ECO:0000256" key="8">
    <source>
        <dbReference type="ARBA" id="ARBA00022833"/>
    </source>
</evidence>
<feature type="binding site" evidence="15">
    <location>
        <position position="401"/>
    </location>
    <ligand>
        <name>Zn(2+)</name>
        <dbReference type="ChEBI" id="CHEBI:29105"/>
    </ligand>
</feature>
<evidence type="ECO:0000256" key="15">
    <source>
        <dbReference type="HAMAP-Rule" id="MF_01588"/>
    </source>
</evidence>
<dbReference type="SUPFAM" id="SSF52113">
    <property type="entry name" value="BRCT domain"/>
    <property type="match status" value="1"/>
</dbReference>
<keyword evidence="8 15" id="KW-0862">Zinc</keyword>
<dbReference type="Pfam" id="PF12826">
    <property type="entry name" value="HHH_2"/>
    <property type="match status" value="1"/>
</dbReference>
<dbReference type="Pfam" id="PF03119">
    <property type="entry name" value="DNA_ligase_ZBD"/>
    <property type="match status" value="1"/>
</dbReference>
<dbReference type="SUPFAM" id="SSF47781">
    <property type="entry name" value="RuvA domain 2-like"/>
    <property type="match status" value="1"/>
</dbReference>
<dbReference type="InterPro" id="IPR004149">
    <property type="entry name" value="Znf_DNAligase_C4"/>
</dbReference>
<dbReference type="InterPro" id="IPR018239">
    <property type="entry name" value="DNA_ligase_AS"/>
</dbReference>
<dbReference type="InterPro" id="IPR036420">
    <property type="entry name" value="BRCT_dom_sf"/>
</dbReference>
<dbReference type="Gene3D" id="2.40.50.140">
    <property type="entry name" value="Nucleic acid-binding proteins"/>
    <property type="match status" value="1"/>
</dbReference>
<feature type="binding site" evidence="15">
    <location>
        <begin position="33"/>
        <end position="37"/>
    </location>
    <ligand>
        <name>NAD(+)</name>
        <dbReference type="ChEBI" id="CHEBI:57540"/>
    </ligand>
</feature>
<accession>A0A858PXF8</accession>
<evidence type="ECO:0000256" key="4">
    <source>
        <dbReference type="ARBA" id="ARBA00022598"/>
    </source>
</evidence>
<dbReference type="GO" id="GO:0046872">
    <property type="term" value="F:metal ion binding"/>
    <property type="evidence" value="ECO:0007669"/>
    <property type="project" value="UniProtKB-KW"/>
</dbReference>
<dbReference type="NCBIfam" id="NF005932">
    <property type="entry name" value="PRK07956.1"/>
    <property type="match status" value="1"/>
</dbReference>
<dbReference type="InterPro" id="IPR013839">
    <property type="entry name" value="DNAligase_adenylation"/>
</dbReference>
<name>A0A858PXF8_9RICK</name>
<dbReference type="Gene3D" id="1.10.287.610">
    <property type="entry name" value="Helix hairpin bin"/>
    <property type="match status" value="1"/>
</dbReference>
<feature type="binding site" evidence="15">
    <location>
        <position position="117"/>
    </location>
    <ligand>
        <name>NAD(+)</name>
        <dbReference type="ChEBI" id="CHEBI:57540"/>
    </ligand>
</feature>
<evidence type="ECO:0000256" key="9">
    <source>
        <dbReference type="ARBA" id="ARBA00022842"/>
    </source>
</evidence>
<dbReference type="GO" id="GO:0006281">
    <property type="term" value="P:DNA repair"/>
    <property type="evidence" value="ECO:0007669"/>
    <property type="project" value="UniProtKB-KW"/>
</dbReference>
<dbReference type="AlphaFoldDB" id="A0A858PXF8"/>
<keyword evidence="11 15" id="KW-0234">DNA repair</keyword>
<evidence type="ECO:0000256" key="2">
    <source>
        <dbReference type="ARBA" id="ARBA00012722"/>
    </source>
</evidence>
<evidence type="ECO:0000256" key="11">
    <source>
        <dbReference type="ARBA" id="ARBA00023204"/>
    </source>
</evidence>
<keyword evidence="10 15" id="KW-0520">NAD</keyword>
<dbReference type="GO" id="GO:0006260">
    <property type="term" value="P:DNA replication"/>
    <property type="evidence" value="ECO:0007669"/>
    <property type="project" value="UniProtKB-KW"/>
</dbReference>
<dbReference type="Gene3D" id="1.10.150.20">
    <property type="entry name" value="5' to 3' exonuclease, C-terminal subdomain"/>
    <property type="match status" value="2"/>
</dbReference>
<keyword evidence="6 15" id="KW-0479">Metal-binding</keyword>
<feature type="active site" description="N6-AMP-lysine intermediate" evidence="15">
    <location>
        <position position="119"/>
    </location>
</feature>
<dbReference type="Pfam" id="PF01653">
    <property type="entry name" value="DNA_ligase_aden"/>
    <property type="match status" value="1"/>
</dbReference>
<evidence type="ECO:0000313" key="19">
    <source>
        <dbReference type="Proteomes" id="UP000500930"/>
    </source>
</evidence>
<feature type="binding site" evidence="15">
    <location>
        <position position="282"/>
    </location>
    <ligand>
        <name>NAD(+)</name>
        <dbReference type="ChEBI" id="CHEBI:57540"/>
    </ligand>
</feature>
<feature type="binding site" evidence="15">
    <location>
        <position position="140"/>
    </location>
    <ligand>
        <name>NAD(+)</name>
        <dbReference type="ChEBI" id="CHEBI:57540"/>
    </ligand>
</feature>
<dbReference type="PANTHER" id="PTHR23389:SF9">
    <property type="entry name" value="DNA LIGASE"/>
    <property type="match status" value="1"/>
</dbReference>
<comment type="catalytic activity">
    <reaction evidence="13 15 16">
        <text>NAD(+) + (deoxyribonucleotide)n-3'-hydroxyl + 5'-phospho-(deoxyribonucleotide)m = (deoxyribonucleotide)n+m + AMP + beta-nicotinamide D-nucleotide.</text>
        <dbReference type="EC" id="6.5.1.2"/>
    </reaction>
</comment>
<dbReference type="InterPro" id="IPR012340">
    <property type="entry name" value="NA-bd_OB-fold"/>
</dbReference>
<evidence type="ECO:0000256" key="3">
    <source>
        <dbReference type="ARBA" id="ARBA00013308"/>
    </source>
</evidence>
<dbReference type="PIRSF" id="PIRSF001604">
    <property type="entry name" value="LigA"/>
    <property type="match status" value="1"/>
</dbReference>
<dbReference type="InterPro" id="IPR033136">
    <property type="entry name" value="DNA_ligase_CS"/>
</dbReference>
<evidence type="ECO:0000256" key="14">
    <source>
        <dbReference type="ARBA" id="ARBA00060881"/>
    </source>
</evidence>
<dbReference type="Proteomes" id="UP000500930">
    <property type="component" value="Chromosome"/>
</dbReference>
<dbReference type="EC" id="6.5.1.2" evidence="2 15"/>
<reference evidence="18 19" key="1">
    <citation type="journal article" date="2020" name="Pathogens">
        <title>First Whole Genome Sequence of Anaplasma platys, an Obligate Intracellular Rickettsial Pathogen of Dogs.</title>
        <authorList>
            <person name="Llanes A."/>
            <person name="Rajeev S."/>
        </authorList>
    </citation>
    <scope>NUCLEOTIDE SEQUENCE [LARGE SCALE GENOMIC DNA]</scope>
    <source>
        <strain evidence="18 19">S3</strain>
    </source>
</reference>
<dbReference type="PANTHER" id="PTHR23389">
    <property type="entry name" value="CHROMOSOME TRANSMISSION FIDELITY FACTOR 18"/>
    <property type="match status" value="1"/>
</dbReference>
<dbReference type="CDD" id="cd17748">
    <property type="entry name" value="BRCT_DNA_ligase_like"/>
    <property type="match status" value="1"/>
</dbReference>
<keyword evidence="5 15" id="KW-0235">DNA replication</keyword>
<dbReference type="InterPro" id="IPR010994">
    <property type="entry name" value="RuvA_2-like"/>
</dbReference>
<dbReference type="EMBL" id="CP046391">
    <property type="protein sequence ID" value="QJC27262.1"/>
    <property type="molecule type" value="Genomic_DNA"/>
</dbReference>
<dbReference type="InterPro" id="IPR001679">
    <property type="entry name" value="DNA_ligase"/>
</dbReference>
<dbReference type="KEGG" id="aplt:ANPL_00720"/>
<evidence type="ECO:0000313" key="18">
    <source>
        <dbReference type="EMBL" id="QJC27262.1"/>
    </source>
</evidence>
<protein>
    <recommendedName>
        <fullName evidence="3 15">DNA ligase</fullName>
        <ecNumber evidence="2 15">6.5.1.2</ecNumber>
    </recommendedName>
    <alternativeName>
        <fullName evidence="15">Polydeoxyribonucleotide synthase [NAD(+)]</fullName>
    </alternativeName>
</protein>
<dbReference type="PROSITE" id="PS50172">
    <property type="entry name" value="BRCT"/>
    <property type="match status" value="1"/>
</dbReference>
<evidence type="ECO:0000256" key="7">
    <source>
        <dbReference type="ARBA" id="ARBA00022763"/>
    </source>
</evidence>
<feature type="binding site" evidence="15">
    <location>
        <position position="175"/>
    </location>
    <ligand>
        <name>NAD(+)</name>
        <dbReference type="ChEBI" id="CHEBI:57540"/>
    </ligand>
</feature>